<dbReference type="InterPro" id="IPR012334">
    <property type="entry name" value="Pectin_lyas_fold"/>
</dbReference>
<proteinExistence type="predicted"/>
<sequence length="418" mass="44223">MKRHSHICNTILINLKRKMKTIKLLSILAVSASLMVGCSDDDPVTPPSSKFDLEINGQDDFDPKDLKGNVNADITLKAGVEYLLSSSLRVKEGKTLTIEPGTVIKCKAGGTDVYVAVERGAKLEAQGTALQPIVFTSDAISPRLGDWGGIVIAGKAKTNKGAEAETEVAGLKYGGTQDDDNSGTLTYVKAEYTGAKINGDQEFNGFSFYSVGSNTTINNLFISNGADDGIEFFGGTVNVTNVMCVNIKDDMFDFTGGYTGTMNNMFGVRENGFNDATEDPRGIEGDSNGSDPAALPVSTPTIKNVTILNLSSVTALKAGAEIRRGTYATVDNALFAAYGDATFGNLIDTKDDKGNGSLTITNSYKMGTVGDNKIGGEIDGTVIEDTEAITADGDNLTVKAGRGADFTEFTWTGYTLKK</sequence>
<gene>
    <name evidence="1" type="ORF">DFQ07_3161</name>
</gene>
<accession>A0A4R6TCI4</accession>
<dbReference type="EMBL" id="SNYH01000007">
    <property type="protein sequence ID" value="TDQ22062.1"/>
    <property type="molecule type" value="Genomic_DNA"/>
</dbReference>
<dbReference type="SUPFAM" id="SSF51126">
    <property type="entry name" value="Pectin lyase-like"/>
    <property type="match status" value="1"/>
</dbReference>
<evidence type="ECO:0000313" key="1">
    <source>
        <dbReference type="EMBL" id="TDQ22062.1"/>
    </source>
</evidence>
<organism evidence="1 2">
    <name type="scientific">Tenacibaculum caenipelagi</name>
    <dbReference type="NCBI Taxonomy" id="1325435"/>
    <lineage>
        <taxon>Bacteria</taxon>
        <taxon>Pseudomonadati</taxon>
        <taxon>Bacteroidota</taxon>
        <taxon>Flavobacteriia</taxon>
        <taxon>Flavobacteriales</taxon>
        <taxon>Flavobacteriaceae</taxon>
        <taxon>Tenacibaculum</taxon>
    </lineage>
</organism>
<dbReference type="PANTHER" id="PTHR41339:SF1">
    <property type="entry name" value="SECRETED PROTEIN"/>
    <property type="match status" value="1"/>
</dbReference>
<protein>
    <recommendedName>
        <fullName evidence="3">Parallel beta helix pectate lyase-like protein</fullName>
    </recommendedName>
</protein>
<evidence type="ECO:0000313" key="2">
    <source>
        <dbReference type="Proteomes" id="UP000295390"/>
    </source>
</evidence>
<dbReference type="InterPro" id="IPR011050">
    <property type="entry name" value="Pectin_lyase_fold/virulence"/>
</dbReference>
<comment type="caution">
    <text evidence="1">The sequence shown here is derived from an EMBL/GenBank/DDBJ whole genome shotgun (WGS) entry which is preliminary data.</text>
</comment>
<dbReference type="PANTHER" id="PTHR41339">
    <property type="entry name" value="LIPL48"/>
    <property type="match status" value="1"/>
</dbReference>
<name>A0A4R6TCI4_9FLAO</name>
<dbReference type="Proteomes" id="UP000295390">
    <property type="component" value="Unassembled WGS sequence"/>
</dbReference>
<dbReference type="AlphaFoldDB" id="A0A4R6TCI4"/>
<evidence type="ECO:0008006" key="3">
    <source>
        <dbReference type="Google" id="ProtNLM"/>
    </source>
</evidence>
<keyword evidence="2" id="KW-1185">Reference proteome</keyword>
<dbReference type="Gene3D" id="2.160.20.10">
    <property type="entry name" value="Single-stranded right-handed beta-helix, Pectin lyase-like"/>
    <property type="match status" value="1"/>
</dbReference>
<reference evidence="1 2" key="1">
    <citation type="submission" date="2019-03" db="EMBL/GenBank/DDBJ databases">
        <title>Genomic Encyclopedia of Type Strains, Phase III (KMG-III): the genomes of soil and plant-associated and newly described type strains.</title>
        <authorList>
            <person name="Whitman W."/>
        </authorList>
    </citation>
    <scope>NUCLEOTIDE SEQUENCE [LARGE SCALE GENOMIC DNA]</scope>
    <source>
        <strain evidence="1 2">CECT 8283</strain>
    </source>
</reference>